<evidence type="ECO:0000313" key="4">
    <source>
        <dbReference type="Proteomes" id="UP001321580"/>
    </source>
</evidence>
<dbReference type="RefSeq" id="WP_283213344.1">
    <property type="nucleotide sequence ID" value="NZ_JASGBI010000001.1"/>
</dbReference>
<gene>
    <name evidence="3" type="ORF">QLQ15_13800</name>
</gene>
<dbReference type="InterPro" id="IPR023393">
    <property type="entry name" value="START-like_dom_sf"/>
</dbReference>
<accession>A0ABT6XIJ5</accession>
<protein>
    <submittedName>
        <fullName evidence="3">SRPBCC family protein</fullName>
    </submittedName>
</protein>
<dbReference type="SUPFAM" id="SSF55961">
    <property type="entry name" value="Bet v1-like"/>
    <property type="match status" value="1"/>
</dbReference>
<feature type="domain" description="Activator of Hsp90 ATPase homologue 1/2-like C-terminal" evidence="2">
    <location>
        <begin position="22"/>
        <end position="153"/>
    </location>
</feature>
<proteinExistence type="inferred from homology"/>
<keyword evidence="4" id="KW-1185">Reference proteome</keyword>
<dbReference type="Pfam" id="PF08327">
    <property type="entry name" value="AHSA1"/>
    <property type="match status" value="1"/>
</dbReference>
<dbReference type="Proteomes" id="UP001321580">
    <property type="component" value="Unassembled WGS sequence"/>
</dbReference>
<evidence type="ECO:0000313" key="3">
    <source>
        <dbReference type="EMBL" id="MDI9239982.1"/>
    </source>
</evidence>
<evidence type="ECO:0000259" key="2">
    <source>
        <dbReference type="Pfam" id="PF08327"/>
    </source>
</evidence>
<reference evidence="3 4" key="1">
    <citation type="submission" date="2023-05" db="EMBL/GenBank/DDBJ databases">
        <title>Lysobacter sp. strain LF1 Genome sequencing and assembly.</title>
        <authorList>
            <person name="Jung Y."/>
        </authorList>
    </citation>
    <scope>NUCLEOTIDE SEQUENCE [LARGE SCALE GENOMIC DNA]</scope>
    <source>
        <strain evidence="3 4">LF1</strain>
    </source>
</reference>
<comment type="similarity">
    <text evidence="1">Belongs to the AHA1 family.</text>
</comment>
<dbReference type="Gene3D" id="3.30.530.20">
    <property type="match status" value="1"/>
</dbReference>
<name>A0ABT6XIJ5_9GAMM</name>
<organism evidence="3 4">
    <name type="scientific">Lysobacter stagni</name>
    <dbReference type="NCBI Taxonomy" id="3045172"/>
    <lineage>
        <taxon>Bacteria</taxon>
        <taxon>Pseudomonadati</taxon>
        <taxon>Pseudomonadota</taxon>
        <taxon>Gammaproteobacteria</taxon>
        <taxon>Lysobacterales</taxon>
        <taxon>Lysobacteraceae</taxon>
        <taxon>Lysobacter</taxon>
    </lineage>
</organism>
<dbReference type="InterPro" id="IPR013538">
    <property type="entry name" value="ASHA1/2-like_C"/>
</dbReference>
<evidence type="ECO:0000256" key="1">
    <source>
        <dbReference type="ARBA" id="ARBA00006817"/>
    </source>
</evidence>
<dbReference type="EMBL" id="JASGBI010000001">
    <property type="protein sequence ID" value="MDI9239982.1"/>
    <property type="molecule type" value="Genomic_DNA"/>
</dbReference>
<dbReference type="CDD" id="cd08899">
    <property type="entry name" value="SRPBCC_CalC_Aha1-like_6"/>
    <property type="match status" value="1"/>
</dbReference>
<comment type="caution">
    <text evidence="3">The sequence shown here is derived from an EMBL/GenBank/DDBJ whole genome shotgun (WGS) entry which is preliminary data.</text>
</comment>
<sequence>MNDFGTVLAADTVRIERTLPGPIERVWAYLTESEKRGSWLASGEMDLHVGGRVDLQFHNNALTENDAPPPPKYEKYGGHVSCPGRILACTPPRLLEFTWGEGPDDSSQVRFELSPQGDDVRLVVTHSRLASRDGMVSVASGWHAHLGILADRLAGRTPPGFWATHTRLESQYEQRIP</sequence>